<dbReference type="Pfam" id="PF03330">
    <property type="entry name" value="DPBB_1"/>
    <property type="match status" value="1"/>
</dbReference>
<sequence>MECGTDDWQRYLHDMLLDPHSQPVLSLCALRSSVSTYLASCVDGDEGNTEVRRNDSVTLPPRAPSADFGSATMRSCDANKCGGGGGGGGGGGSTGRASYYTAPYVPSACFGYDQGQFPASGYFAAAGDGNPNIWSNGGNCGKVYKIKCTGNGCKHNNPIDVKVVDRCPNGCSGGRAFDLSYDAFNAIANPDVGVITVVYS</sequence>
<comment type="caution">
    <text evidence="2">The sequence shown here is derived from an EMBL/GenBank/DDBJ whole genome shotgun (WGS) entry which is preliminary data.</text>
</comment>
<dbReference type="CDD" id="cd22269">
    <property type="entry name" value="DPBB_EG45-like"/>
    <property type="match status" value="1"/>
</dbReference>
<keyword evidence="3" id="KW-1185">Reference proteome</keyword>
<proteinExistence type="predicted"/>
<dbReference type="EMBL" id="JBHFFA010000007">
    <property type="protein sequence ID" value="KAL2612744.1"/>
    <property type="molecule type" value="Genomic_DNA"/>
</dbReference>
<gene>
    <name evidence="2" type="ORF">R1flu_024436</name>
</gene>
<name>A0ABD1XUX7_9MARC</name>
<dbReference type="SUPFAM" id="SSF50685">
    <property type="entry name" value="Barwin-like endoglucanases"/>
    <property type="match status" value="1"/>
</dbReference>
<evidence type="ECO:0000313" key="3">
    <source>
        <dbReference type="Proteomes" id="UP001605036"/>
    </source>
</evidence>
<protein>
    <recommendedName>
        <fullName evidence="1">Expansin-like EG45 domain-containing protein</fullName>
    </recommendedName>
</protein>
<dbReference type="AlphaFoldDB" id="A0ABD1XUX7"/>
<dbReference type="Proteomes" id="UP001605036">
    <property type="component" value="Unassembled WGS sequence"/>
</dbReference>
<dbReference type="Gene3D" id="2.40.40.10">
    <property type="entry name" value="RlpA-like domain"/>
    <property type="match status" value="1"/>
</dbReference>
<dbReference type="InterPro" id="IPR009009">
    <property type="entry name" value="RlpA-like_DPBB"/>
</dbReference>
<dbReference type="PROSITE" id="PS50842">
    <property type="entry name" value="EXPANSIN_EG45"/>
    <property type="match status" value="1"/>
</dbReference>
<dbReference type="InterPro" id="IPR036908">
    <property type="entry name" value="RlpA-like_sf"/>
</dbReference>
<evidence type="ECO:0000259" key="1">
    <source>
        <dbReference type="PROSITE" id="PS50842"/>
    </source>
</evidence>
<dbReference type="PANTHER" id="PTHR47480:SF1">
    <property type="entry name" value="EG45-LIKE DOMAIN CONTAINING PROTEIN 1"/>
    <property type="match status" value="1"/>
</dbReference>
<reference evidence="2 3" key="1">
    <citation type="submission" date="2024-09" db="EMBL/GenBank/DDBJ databases">
        <title>Chromosome-scale assembly of Riccia fluitans.</title>
        <authorList>
            <person name="Paukszto L."/>
            <person name="Sawicki J."/>
            <person name="Karawczyk K."/>
            <person name="Piernik-Szablinska J."/>
            <person name="Szczecinska M."/>
            <person name="Mazdziarz M."/>
        </authorList>
    </citation>
    <scope>NUCLEOTIDE SEQUENCE [LARGE SCALE GENOMIC DNA]</scope>
    <source>
        <strain evidence="2">Rf_01</strain>
        <tissue evidence="2">Aerial parts of the thallus</tissue>
    </source>
</reference>
<dbReference type="InterPro" id="IPR007112">
    <property type="entry name" value="Expansin/allergen_DPBB_dom"/>
</dbReference>
<feature type="domain" description="Expansin-like EG45" evidence="1">
    <location>
        <begin position="91"/>
        <end position="200"/>
    </location>
</feature>
<dbReference type="SMART" id="SM00837">
    <property type="entry name" value="DPBB_1"/>
    <property type="match status" value="1"/>
</dbReference>
<evidence type="ECO:0000313" key="2">
    <source>
        <dbReference type="EMBL" id="KAL2612744.1"/>
    </source>
</evidence>
<accession>A0ABD1XUX7</accession>
<organism evidence="2 3">
    <name type="scientific">Riccia fluitans</name>
    <dbReference type="NCBI Taxonomy" id="41844"/>
    <lineage>
        <taxon>Eukaryota</taxon>
        <taxon>Viridiplantae</taxon>
        <taxon>Streptophyta</taxon>
        <taxon>Embryophyta</taxon>
        <taxon>Marchantiophyta</taxon>
        <taxon>Marchantiopsida</taxon>
        <taxon>Marchantiidae</taxon>
        <taxon>Marchantiales</taxon>
        <taxon>Ricciaceae</taxon>
        <taxon>Riccia</taxon>
    </lineage>
</organism>
<dbReference type="PANTHER" id="PTHR47480">
    <property type="entry name" value="EG45-LIKE DOMAIN CONTAINING PROTEIN"/>
    <property type="match status" value="1"/>
</dbReference>